<reference evidence="1" key="1">
    <citation type="journal article" date="2020" name="Nature">
        <title>Giant virus diversity and host interactions through global metagenomics.</title>
        <authorList>
            <person name="Schulz F."/>
            <person name="Roux S."/>
            <person name="Paez-Espino D."/>
            <person name="Jungbluth S."/>
            <person name="Walsh D.A."/>
            <person name="Denef V.J."/>
            <person name="McMahon K.D."/>
            <person name="Konstantinidis K.T."/>
            <person name="Eloe-Fadrosh E.A."/>
            <person name="Kyrpides N.C."/>
            <person name="Woyke T."/>
        </authorList>
    </citation>
    <scope>NUCLEOTIDE SEQUENCE</scope>
    <source>
        <strain evidence="1">GVMAG-S-3300012919-55</strain>
    </source>
</reference>
<dbReference type="AlphaFoldDB" id="A0A6C0KM74"/>
<organism evidence="1">
    <name type="scientific">viral metagenome</name>
    <dbReference type="NCBI Taxonomy" id="1070528"/>
    <lineage>
        <taxon>unclassified sequences</taxon>
        <taxon>metagenomes</taxon>
        <taxon>organismal metagenomes</taxon>
    </lineage>
</organism>
<name>A0A6C0KM74_9ZZZZ</name>
<sequence>MKKIETIFLIDETKQPIYLEKIMIFPSEIQTIINQYAKPASAMLRENWREGSSIIKILKQDRWWIDYRRGCGRWDGTMNWSWVEWCENKMIIGPPRRRPWSIKWPKWPEPIDISWCEVRKVPDWAIREFMEARAFC</sequence>
<dbReference type="EMBL" id="MN740918">
    <property type="protein sequence ID" value="QHU17857.1"/>
    <property type="molecule type" value="Genomic_DNA"/>
</dbReference>
<proteinExistence type="predicted"/>
<accession>A0A6C0KM74</accession>
<evidence type="ECO:0000313" key="1">
    <source>
        <dbReference type="EMBL" id="QHU17857.1"/>
    </source>
</evidence>
<protein>
    <submittedName>
        <fullName evidence="1">Uncharacterized protein</fullName>
    </submittedName>
</protein>